<sequence>MVDTAHLFTANATNATELSTTSSMHSERADRMIDRMASITNATSAVTEAAHMAGGELAANLMNATTDFLQRQAGNIDIREVNALMHALSNNETIAHAFDVADGMQERIDNITEAGVNVLRHIASGVLRSFESTDEETQSTPMHRRMLAESAVPQTESRLSDETTETERLVARIRGMDSVDEMGMRRMMREHHGQRSFLQRCEECVRMYSHTPDRFRELTWDRRRDLGMEPASEEQQMKLDMAGTRSRLPTIDIKSSKLIQFCYRTAVALSHDDTIREAGAFIDDDILRLCDYQQDATRDDDVEAVDDDVFVDMVRSQIRTCVRLFVEDDNLTRGITKADSSLYHRQWSMKKAMSSSSSSREREDTNAHQSGDDDGNDDDVATRGIASDEEGEDGIETPRLRGHAMPPFHTVIPIRDILHACW</sequence>
<evidence type="ECO:0000256" key="1">
    <source>
        <dbReference type="SAM" id="MobiDB-lite"/>
    </source>
</evidence>
<evidence type="ECO:0000313" key="2">
    <source>
        <dbReference type="EMBL" id="KAK3290087.1"/>
    </source>
</evidence>
<comment type="caution">
    <text evidence="2">The sequence shown here is derived from an EMBL/GenBank/DDBJ whole genome shotgun (WGS) entry which is preliminary data.</text>
</comment>
<protein>
    <submittedName>
        <fullName evidence="2">Uncharacterized protein</fullName>
    </submittedName>
</protein>
<evidence type="ECO:0000313" key="3">
    <source>
        <dbReference type="Proteomes" id="UP001190700"/>
    </source>
</evidence>
<dbReference type="AlphaFoldDB" id="A0AAE0LM00"/>
<reference evidence="2 3" key="1">
    <citation type="journal article" date="2015" name="Genome Biol. Evol.">
        <title>Comparative Genomics of a Bacterivorous Green Alga Reveals Evolutionary Causalities and Consequences of Phago-Mixotrophic Mode of Nutrition.</title>
        <authorList>
            <person name="Burns J.A."/>
            <person name="Paasch A."/>
            <person name="Narechania A."/>
            <person name="Kim E."/>
        </authorList>
    </citation>
    <scope>NUCLEOTIDE SEQUENCE [LARGE SCALE GENOMIC DNA]</scope>
    <source>
        <strain evidence="2 3">PLY_AMNH</strain>
    </source>
</reference>
<gene>
    <name evidence="2" type="ORF">CYMTET_2555</name>
</gene>
<feature type="region of interest" description="Disordered" evidence="1">
    <location>
        <begin position="353"/>
        <end position="406"/>
    </location>
</feature>
<organism evidence="2 3">
    <name type="scientific">Cymbomonas tetramitiformis</name>
    <dbReference type="NCBI Taxonomy" id="36881"/>
    <lineage>
        <taxon>Eukaryota</taxon>
        <taxon>Viridiplantae</taxon>
        <taxon>Chlorophyta</taxon>
        <taxon>Pyramimonadophyceae</taxon>
        <taxon>Pyramimonadales</taxon>
        <taxon>Pyramimonadaceae</taxon>
        <taxon>Cymbomonas</taxon>
    </lineage>
</organism>
<name>A0AAE0LM00_9CHLO</name>
<accession>A0AAE0LM00</accession>
<dbReference type="EMBL" id="LGRX02000005">
    <property type="protein sequence ID" value="KAK3290087.1"/>
    <property type="molecule type" value="Genomic_DNA"/>
</dbReference>
<keyword evidence="3" id="KW-1185">Reference proteome</keyword>
<dbReference type="Proteomes" id="UP001190700">
    <property type="component" value="Unassembled WGS sequence"/>
</dbReference>
<proteinExistence type="predicted"/>